<name>A0A284QNG0_ARMOS</name>
<evidence type="ECO:0000256" key="1">
    <source>
        <dbReference type="SAM" id="MobiDB-lite"/>
    </source>
</evidence>
<dbReference type="Gene3D" id="3.30.710.10">
    <property type="entry name" value="Potassium Channel Kv1.1, Chain A"/>
    <property type="match status" value="1"/>
</dbReference>
<dbReference type="Proteomes" id="UP000219338">
    <property type="component" value="Unassembled WGS sequence"/>
</dbReference>
<protein>
    <submittedName>
        <fullName evidence="2">Uncharacterized protein</fullName>
    </submittedName>
</protein>
<gene>
    <name evidence="2" type="ORF">ARMOST_01251</name>
</gene>
<dbReference type="SUPFAM" id="SSF54695">
    <property type="entry name" value="POZ domain"/>
    <property type="match status" value="1"/>
</dbReference>
<dbReference type="OrthoDB" id="3199068at2759"/>
<dbReference type="AlphaFoldDB" id="A0A284QNG0"/>
<accession>A0A284QNG0</accession>
<evidence type="ECO:0000313" key="3">
    <source>
        <dbReference type="Proteomes" id="UP000219338"/>
    </source>
</evidence>
<sequence length="256" mass="28550">MSYVPLDEPSDPTPMSPSPSRSRDYYWEIIVLQVEDTLFRVPKHHLVGKSEVFDSMLSLPQGENEPEGISDEKPIQLVGIKKVDFEQLLQIVYPIDNMKLPDLSVNGWVSVLALSSLWRMSVRKTAIERLTSRLSQISPADRIVLGRKYSVAHWISSGYEELASRVGVVSLEEAEKIGLGTALMIEHIRESLFTTRSNQQQLHGTYYCGSCYGYHSCGGQSQTLGPPFNSQIVKEKVGKVFEAELKDVEAEGAGFG</sequence>
<feature type="region of interest" description="Disordered" evidence="1">
    <location>
        <begin position="1"/>
        <end position="21"/>
    </location>
</feature>
<dbReference type="EMBL" id="FUEG01000001">
    <property type="protein sequence ID" value="SJK97995.1"/>
    <property type="molecule type" value="Genomic_DNA"/>
</dbReference>
<reference evidence="3" key="1">
    <citation type="journal article" date="2017" name="Nat. Ecol. Evol.">
        <title>Genome expansion and lineage-specific genetic innovations in the forest pathogenic fungi Armillaria.</title>
        <authorList>
            <person name="Sipos G."/>
            <person name="Prasanna A.N."/>
            <person name="Walter M.C."/>
            <person name="O'Connor E."/>
            <person name="Balint B."/>
            <person name="Krizsan K."/>
            <person name="Kiss B."/>
            <person name="Hess J."/>
            <person name="Varga T."/>
            <person name="Slot J."/>
            <person name="Riley R."/>
            <person name="Boka B."/>
            <person name="Rigling D."/>
            <person name="Barry K."/>
            <person name="Lee J."/>
            <person name="Mihaltcheva S."/>
            <person name="LaButti K."/>
            <person name="Lipzen A."/>
            <person name="Waldron R."/>
            <person name="Moloney N.M."/>
            <person name="Sperisen C."/>
            <person name="Kredics L."/>
            <person name="Vagvoelgyi C."/>
            <person name="Patrignani A."/>
            <person name="Fitzpatrick D."/>
            <person name="Nagy I."/>
            <person name="Doyle S."/>
            <person name="Anderson J.B."/>
            <person name="Grigoriev I.V."/>
            <person name="Gueldener U."/>
            <person name="Muensterkoetter M."/>
            <person name="Nagy L.G."/>
        </authorList>
    </citation>
    <scope>NUCLEOTIDE SEQUENCE [LARGE SCALE GENOMIC DNA]</scope>
    <source>
        <strain evidence="3">C18/9</strain>
    </source>
</reference>
<keyword evidence="3" id="KW-1185">Reference proteome</keyword>
<dbReference type="OMA" id="FLNDDPM"/>
<organism evidence="2 3">
    <name type="scientific">Armillaria ostoyae</name>
    <name type="common">Armillaria root rot fungus</name>
    <dbReference type="NCBI Taxonomy" id="47428"/>
    <lineage>
        <taxon>Eukaryota</taxon>
        <taxon>Fungi</taxon>
        <taxon>Dikarya</taxon>
        <taxon>Basidiomycota</taxon>
        <taxon>Agaricomycotina</taxon>
        <taxon>Agaricomycetes</taxon>
        <taxon>Agaricomycetidae</taxon>
        <taxon>Agaricales</taxon>
        <taxon>Marasmiineae</taxon>
        <taxon>Physalacriaceae</taxon>
        <taxon>Armillaria</taxon>
    </lineage>
</organism>
<dbReference type="InterPro" id="IPR011333">
    <property type="entry name" value="SKP1/BTB/POZ_sf"/>
</dbReference>
<proteinExistence type="predicted"/>
<evidence type="ECO:0000313" key="2">
    <source>
        <dbReference type="EMBL" id="SJK97995.1"/>
    </source>
</evidence>
<dbReference type="STRING" id="47428.A0A284QNG0"/>